<dbReference type="Proteomes" id="UP001239994">
    <property type="component" value="Unassembled WGS sequence"/>
</dbReference>
<organism evidence="2 3">
    <name type="scientific">Electrophorus voltai</name>
    <dbReference type="NCBI Taxonomy" id="2609070"/>
    <lineage>
        <taxon>Eukaryota</taxon>
        <taxon>Metazoa</taxon>
        <taxon>Chordata</taxon>
        <taxon>Craniata</taxon>
        <taxon>Vertebrata</taxon>
        <taxon>Euteleostomi</taxon>
        <taxon>Actinopterygii</taxon>
        <taxon>Neopterygii</taxon>
        <taxon>Teleostei</taxon>
        <taxon>Ostariophysi</taxon>
        <taxon>Gymnotiformes</taxon>
        <taxon>Gymnotoidei</taxon>
        <taxon>Gymnotidae</taxon>
        <taxon>Electrophorus</taxon>
    </lineage>
</organism>
<evidence type="ECO:0000313" key="2">
    <source>
        <dbReference type="EMBL" id="KAK1791864.1"/>
    </source>
</evidence>
<sequence>MTHAGAGSLPRYRKSLHALSSVPLFRRMTMRLHGRIALALVLVCLLGDNVLGGRYHSLKCRPDGKNANCVEKKDIRVHSNKVEAVDLSGEASGDLGPMNDLTQELPETEEQSLEVESSGETSYTNEIMPQQMKPQLSEDDLKQDNMIQ</sequence>
<feature type="compositionally biased region" description="Basic and acidic residues" evidence="1">
    <location>
        <begin position="139"/>
        <end position="148"/>
    </location>
</feature>
<reference evidence="2" key="1">
    <citation type="submission" date="2023-03" db="EMBL/GenBank/DDBJ databases">
        <title>Electrophorus voltai genome.</title>
        <authorList>
            <person name="Bian C."/>
        </authorList>
    </citation>
    <scope>NUCLEOTIDE SEQUENCE</scope>
    <source>
        <strain evidence="2">CB-2022</strain>
        <tissue evidence="2">Muscle</tissue>
    </source>
</reference>
<dbReference type="AlphaFoldDB" id="A0AAD8Z3M8"/>
<evidence type="ECO:0000313" key="3">
    <source>
        <dbReference type="Proteomes" id="UP001239994"/>
    </source>
</evidence>
<accession>A0AAD8Z3M8</accession>
<protein>
    <recommendedName>
        <fullName evidence="4">Serglycin</fullName>
    </recommendedName>
</protein>
<evidence type="ECO:0000256" key="1">
    <source>
        <dbReference type="SAM" id="MobiDB-lite"/>
    </source>
</evidence>
<name>A0AAD8Z3M8_9TELE</name>
<gene>
    <name evidence="2" type="ORF">P4O66_013838</name>
</gene>
<evidence type="ECO:0008006" key="4">
    <source>
        <dbReference type="Google" id="ProtNLM"/>
    </source>
</evidence>
<comment type="caution">
    <text evidence="2">The sequence shown here is derived from an EMBL/GenBank/DDBJ whole genome shotgun (WGS) entry which is preliminary data.</text>
</comment>
<keyword evidence="3" id="KW-1185">Reference proteome</keyword>
<dbReference type="EMBL" id="JAROKS010000020">
    <property type="protein sequence ID" value="KAK1791864.1"/>
    <property type="molecule type" value="Genomic_DNA"/>
</dbReference>
<proteinExistence type="predicted"/>
<feature type="region of interest" description="Disordered" evidence="1">
    <location>
        <begin position="87"/>
        <end position="148"/>
    </location>
</feature>
<feature type="compositionally biased region" description="Polar residues" evidence="1">
    <location>
        <begin position="114"/>
        <end position="134"/>
    </location>
</feature>